<gene>
    <name evidence="1" type="ORF">PN457_12045</name>
</gene>
<proteinExistence type="predicted"/>
<keyword evidence="1" id="KW-0067">ATP-binding</keyword>
<keyword evidence="1" id="KW-0378">Hydrolase</keyword>
<comment type="caution">
    <text evidence="1">The sequence shown here is derived from an EMBL/GenBank/DDBJ whole genome shotgun (WGS) entry which is preliminary data.</text>
</comment>
<dbReference type="GO" id="GO:0004386">
    <property type="term" value="F:helicase activity"/>
    <property type="evidence" value="ECO:0007669"/>
    <property type="project" value="UniProtKB-KW"/>
</dbReference>
<name>A0ABT5AVB9_9CYAN</name>
<dbReference type="RefSeq" id="WP_271733594.1">
    <property type="nucleotide sequence ID" value="NZ_JANQDP010000141.1"/>
</dbReference>
<evidence type="ECO:0000313" key="2">
    <source>
        <dbReference type="Proteomes" id="UP001212499"/>
    </source>
</evidence>
<accession>A0ABT5AVB9</accession>
<keyword evidence="1" id="KW-0347">Helicase</keyword>
<sequence length="66" mass="7272">MNTVQKVHCPNCGSDAERHYITDSHLTRTQCPSCDYLMISCTLTGKVIEAYAPGISVTKQLSAKVR</sequence>
<organism evidence="1 2">
    <name type="scientific">Anabaenopsis arnoldii</name>
    <dbReference type="NCBI Taxonomy" id="2152938"/>
    <lineage>
        <taxon>Bacteria</taxon>
        <taxon>Bacillati</taxon>
        <taxon>Cyanobacteriota</taxon>
        <taxon>Cyanophyceae</taxon>
        <taxon>Nostocales</taxon>
        <taxon>Nodulariaceae</taxon>
        <taxon>Anabaenopsis</taxon>
    </lineage>
</organism>
<dbReference type="Proteomes" id="UP001212499">
    <property type="component" value="Unassembled WGS sequence"/>
</dbReference>
<reference evidence="1 2" key="1">
    <citation type="submission" date="2023-01" db="EMBL/GenBank/DDBJ databases">
        <title>Genomes from the Australian National Cyanobacteria Reference Collection.</title>
        <authorList>
            <person name="Willis A."/>
            <person name="Lee E.M.F."/>
        </authorList>
    </citation>
    <scope>NUCLEOTIDE SEQUENCE [LARGE SCALE GENOMIC DNA]</scope>
    <source>
        <strain evidence="1 2">CS-1033</strain>
    </source>
</reference>
<keyword evidence="1" id="KW-0547">Nucleotide-binding</keyword>
<protein>
    <submittedName>
        <fullName evidence="1">Replication restart DNA helicase PriA</fullName>
    </submittedName>
</protein>
<keyword evidence="2" id="KW-1185">Reference proteome</keyword>
<evidence type="ECO:0000313" key="1">
    <source>
        <dbReference type="EMBL" id="MDB9540381.1"/>
    </source>
</evidence>
<dbReference type="EMBL" id="JAQMUH010000135">
    <property type="protein sequence ID" value="MDB9540381.1"/>
    <property type="molecule type" value="Genomic_DNA"/>
</dbReference>